<dbReference type="OrthoDB" id="3038990at2759"/>
<evidence type="ECO:0008006" key="5">
    <source>
        <dbReference type="Google" id="ProtNLM"/>
    </source>
</evidence>
<feature type="transmembrane region" description="Helical" evidence="2">
    <location>
        <begin position="181"/>
        <end position="201"/>
    </location>
</feature>
<feature type="transmembrane region" description="Helical" evidence="2">
    <location>
        <begin position="147"/>
        <end position="169"/>
    </location>
</feature>
<feature type="region of interest" description="Disordered" evidence="1">
    <location>
        <begin position="791"/>
        <end position="937"/>
    </location>
</feature>
<feature type="region of interest" description="Disordered" evidence="1">
    <location>
        <begin position="355"/>
        <end position="390"/>
    </location>
</feature>
<evidence type="ECO:0000256" key="1">
    <source>
        <dbReference type="SAM" id="MobiDB-lite"/>
    </source>
</evidence>
<keyword evidence="4" id="KW-1185">Reference proteome</keyword>
<proteinExistence type="predicted"/>
<feature type="transmembrane region" description="Helical" evidence="2">
    <location>
        <begin position="114"/>
        <end position="135"/>
    </location>
</feature>
<feature type="compositionally biased region" description="Basic and acidic residues" evidence="1">
    <location>
        <begin position="681"/>
        <end position="701"/>
    </location>
</feature>
<feature type="compositionally biased region" description="Low complexity" evidence="1">
    <location>
        <begin position="753"/>
        <end position="769"/>
    </location>
</feature>
<dbReference type="AlphaFoldDB" id="A0A5C3EP25"/>
<keyword evidence="2" id="KW-0472">Membrane</keyword>
<feature type="compositionally biased region" description="Polar residues" evidence="1">
    <location>
        <begin position="472"/>
        <end position="485"/>
    </location>
</feature>
<protein>
    <recommendedName>
        <fullName evidence="5">Transmembrane protein</fullName>
    </recommendedName>
</protein>
<reference evidence="3 4" key="1">
    <citation type="submission" date="2018-03" db="EMBL/GenBank/DDBJ databases">
        <authorList>
            <person name="Guldener U."/>
        </authorList>
    </citation>
    <scope>NUCLEOTIDE SEQUENCE [LARGE SCALE GENOMIC DNA]</scope>
    <source>
        <strain evidence="3 4">NBRC100155</strain>
    </source>
</reference>
<dbReference type="EMBL" id="OOIN01000038">
    <property type="protein sequence ID" value="SPO31497.1"/>
    <property type="molecule type" value="Genomic_DNA"/>
</dbReference>
<feature type="compositionally biased region" description="Low complexity" evidence="1">
    <location>
        <begin position="726"/>
        <end position="741"/>
    </location>
</feature>
<feature type="compositionally biased region" description="Polar residues" evidence="1">
    <location>
        <begin position="885"/>
        <end position="901"/>
    </location>
</feature>
<feature type="region of interest" description="Disordered" evidence="1">
    <location>
        <begin position="472"/>
        <end position="516"/>
    </location>
</feature>
<feature type="transmembrane region" description="Helical" evidence="2">
    <location>
        <begin position="71"/>
        <end position="93"/>
    </location>
</feature>
<gene>
    <name evidence="3" type="ORF">UTRI_06627</name>
</gene>
<dbReference type="Proteomes" id="UP000324022">
    <property type="component" value="Unassembled WGS sequence"/>
</dbReference>
<feature type="compositionally biased region" description="Low complexity" evidence="1">
    <location>
        <begin position="851"/>
        <end position="864"/>
    </location>
</feature>
<accession>A0A5C3EP25</accession>
<keyword evidence="2" id="KW-1133">Transmembrane helix</keyword>
<evidence type="ECO:0000256" key="2">
    <source>
        <dbReference type="SAM" id="Phobius"/>
    </source>
</evidence>
<feature type="compositionally biased region" description="Low complexity" evidence="1">
    <location>
        <begin position="414"/>
        <end position="428"/>
    </location>
</feature>
<sequence>MSFHLSPASLVDQRGSDYPSLLLLPNSALPSAASAYGNFSLSLPLNNTVPQIFVVNPTSDNIFRHVNTESAHAAIIGLIYFSMWMGALGWDIVSTIPFDVRLIKETTWSSSFSSIYSIAYLLSRYVSLTWLITAVTNSVIMTNRCDAWMKGSTALFSIAISATMLVFCLRTCSIWHMKQKIVSLVVSSWFLVVAFAVLLPVMSYGDQLPTSNFCAWHFNGLYVVGVFGALLLFDLLCLILTVCKLNKAGWRGLINGLFPSSRINLDAEDVKTMLVQKTTAFFAIQFLFLISALLVYVLTDTYAYRMMNIVASVAVASSMAGRIFRRAWRQTRELAPHNINRPPSYFPAWAEEHRDGPFSRHDDSSSCGPGTEAGDMGRAENGVPKPLRANRVNYKHDSLAFYVEGEFGPKLKSRSTSSQSLRSLPRTPVSSAPTQQMREMEAGQVGVNSNTDAASITPSTMVITRSNLVVPTSTINTDSPGTSPGDNPAPAYSGRLGSAASSQSHTGDNDATHQPRSAGEMFSLHRGTHLSAPNMQSRLGTADSQSLSVNSSLISFSSLADDAETHGARGPGDIVDHGISSLPDLASHSEGGLVRDDDLESDDQHGFVMEEKRRTFITSPPLTARVRLNSKEVYDVDSVKAAARLGARQGHLHKAFVRPATASSASTTTSSTPPSHTHLRGAADDASRRRCDTGGGKGHDESTLFAFLQEDPVLQDQTTPRPKTAPSWPSPSLSPSESVASQMTLMPRDFGKDPAVASPSAPTAPTSTSAADDDVLLAFLNTVEQDSLDRARDAHVAVASPPESSETAADEGRPRTARGNTASSSCDTDEGEESDLSTILGHGSDLRGRRASASARPRSAVSSRGKGMADVRASSSAGPRKRLGTSESNRSDGSGSGTRPSTAVGDSVKPFGFGVLHSSSRRGSRVREGSSFSISDNEEVEAEAELGSVIQQQYAKLAARAQMPLDPAY</sequence>
<keyword evidence="2" id="KW-0812">Transmembrane</keyword>
<feature type="transmembrane region" description="Helical" evidence="2">
    <location>
        <begin position="221"/>
        <end position="243"/>
    </location>
</feature>
<feature type="region of interest" description="Disordered" evidence="1">
    <location>
        <begin position="716"/>
        <end position="769"/>
    </location>
</feature>
<feature type="compositionally biased region" description="Low complexity" evidence="1">
    <location>
        <begin position="659"/>
        <end position="676"/>
    </location>
</feature>
<evidence type="ECO:0000313" key="4">
    <source>
        <dbReference type="Proteomes" id="UP000324022"/>
    </source>
</evidence>
<evidence type="ECO:0000313" key="3">
    <source>
        <dbReference type="EMBL" id="SPO31497.1"/>
    </source>
</evidence>
<feature type="transmembrane region" description="Helical" evidence="2">
    <location>
        <begin position="280"/>
        <end position="298"/>
    </location>
</feature>
<feature type="region of interest" description="Disordered" evidence="1">
    <location>
        <begin position="658"/>
        <end position="701"/>
    </location>
</feature>
<feature type="region of interest" description="Disordered" evidence="1">
    <location>
        <begin position="410"/>
        <end position="452"/>
    </location>
</feature>
<feature type="compositionally biased region" description="Basic and acidic residues" evidence="1">
    <location>
        <begin position="355"/>
        <end position="364"/>
    </location>
</feature>
<name>A0A5C3EP25_9BASI</name>
<organism evidence="3 4">
    <name type="scientific">Ustilago trichophora</name>
    <dbReference type="NCBI Taxonomy" id="86804"/>
    <lineage>
        <taxon>Eukaryota</taxon>
        <taxon>Fungi</taxon>
        <taxon>Dikarya</taxon>
        <taxon>Basidiomycota</taxon>
        <taxon>Ustilaginomycotina</taxon>
        <taxon>Ustilaginomycetes</taxon>
        <taxon>Ustilaginales</taxon>
        <taxon>Ustilaginaceae</taxon>
        <taxon>Ustilago</taxon>
    </lineage>
</organism>